<evidence type="ECO:0000313" key="2">
    <source>
        <dbReference type="EMBL" id="RMI47199.1"/>
    </source>
</evidence>
<reference evidence="2 3" key="1">
    <citation type="submission" date="2018-10" db="EMBL/GenBank/DDBJ databases">
        <title>Isolation from soil.</title>
        <authorList>
            <person name="Hu J."/>
        </authorList>
    </citation>
    <scope>NUCLEOTIDE SEQUENCE [LARGE SCALE GENOMIC DNA]</scope>
    <source>
        <strain evidence="2 3">NEAU-Ht49</strain>
    </source>
</reference>
<protein>
    <submittedName>
        <fullName evidence="2">Uncharacterized protein</fullName>
    </submittedName>
</protein>
<organism evidence="2 3">
    <name type="scientific">Actinomadura harenae</name>
    <dbReference type="NCBI Taxonomy" id="2483351"/>
    <lineage>
        <taxon>Bacteria</taxon>
        <taxon>Bacillati</taxon>
        <taxon>Actinomycetota</taxon>
        <taxon>Actinomycetes</taxon>
        <taxon>Streptosporangiales</taxon>
        <taxon>Thermomonosporaceae</taxon>
        <taxon>Actinomadura</taxon>
    </lineage>
</organism>
<dbReference type="EMBL" id="RFFG01000004">
    <property type="protein sequence ID" value="RMI47199.1"/>
    <property type="molecule type" value="Genomic_DNA"/>
</dbReference>
<gene>
    <name evidence="2" type="ORF">EBO15_03155</name>
</gene>
<dbReference type="Proteomes" id="UP000282674">
    <property type="component" value="Unassembled WGS sequence"/>
</dbReference>
<feature type="compositionally biased region" description="Polar residues" evidence="1">
    <location>
        <begin position="163"/>
        <end position="174"/>
    </location>
</feature>
<evidence type="ECO:0000256" key="1">
    <source>
        <dbReference type="SAM" id="MobiDB-lite"/>
    </source>
</evidence>
<dbReference type="AlphaFoldDB" id="A0A3M2MCE4"/>
<sequence length="174" mass="18482">MECLGLPSRITAMVREAAPLEDTVSAVVVLVDRSLVGSLGLSSRDAKRLVAAVDGLALDVEALHLRGHTITDTCPVACLRLSEGARRVVTKAGERHAASLEYETRRPALRQVGTVGEVRHLLQARFVARGSAEMAELVTAVGAVQDARQRTASADKSQERRLSPSTSTESGGQT</sequence>
<accession>A0A3M2MCE4</accession>
<proteinExistence type="predicted"/>
<keyword evidence="3" id="KW-1185">Reference proteome</keyword>
<name>A0A3M2MCE4_9ACTN</name>
<evidence type="ECO:0000313" key="3">
    <source>
        <dbReference type="Proteomes" id="UP000282674"/>
    </source>
</evidence>
<feature type="region of interest" description="Disordered" evidence="1">
    <location>
        <begin position="146"/>
        <end position="174"/>
    </location>
</feature>
<comment type="caution">
    <text evidence="2">The sequence shown here is derived from an EMBL/GenBank/DDBJ whole genome shotgun (WGS) entry which is preliminary data.</text>
</comment>